<evidence type="ECO:0008006" key="3">
    <source>
        <dbReference type="Google" id="ProtNLM"/>
    </source>
</evidence>
<evidence type="ECO:0000313" key="1">
    <source>
        <dbReference type="EMBL" id="MDN4174718.1"/>
    </source>
</evidence>
<organism evidence="1 2">
    <name type="scientific">Nocardioides oceani</name>
    <dbReference type="NCBI Taxonomy" id="3058369"/>
    <lineage>
        <taxon>Bacteria</taxon>
        <taxon>Bacillati</taxon>
        <taxon>Actinomycetota</taxon>
        <taxon>Actinomycetes</taxon>
        <taxon>Propionibacteriales</taxon>
        <taxon>Nocardioidaceae</taxon>
        <taxon>Nocardioides</taxon>
    </lineage>
</organism>
<accession>A0ABT8FJ72</accession>
<name>A0ABT8FJ72_9ACTN</name>
<proteinExistence type="predicted"/>
<evidence type="ECO:0000313" key="2">
    <source>
        <dbReference type="Proteomes" id="UP001168620"/>
    </source>
</evidence>
<dbReference type="RefSeq" id="WP_300953812.1">
    <property type="nucleotide sequence ID" value="NZ_JAUHJQ010000008.1"/>
</dbReference>
<sequence length="56" mass="6267">MNTQPNGEQVPTRLTPEVVADLRHNNEEAKRKGWRAEIGVDDVDLLLDAAEEVLRG</sequence>
<reference evidence="1" key="1">
    <citation type="submission" date="2023-06" db="EMBL/GenBank/DDBJ databases">
        <title>Draft genome sequence of Nocardioides sp. SOB77.</title>
        <authorList>
            <person name="Zhang G."/>
        </authorList>
    </citation>
    <scope>NUCLEOTIDE SEQUENCE</scope>
    <source>
        <strain evidence="1">SOB77</strain>
    </source>
</reference>
<dbReference type="Proteomes" id="UP001168620">
    <property type="component" value="Unassembled WGS sequence"/>
</dbReference>
<dbReference type="EMBL" id="JAUHJQ010000008">
    <property type="protein sequence ID" value="MDN4174718.1"/>
    <property type="molecule type" value="Genomic_DNA"/>
</dbReference>
<gene>
    <name evidence="1" type="ORF">QWY28_17285</name>
</gene>
<keyword evidence="2" id="KW-1185">Reference proteome</keyword>
<protein>
    <recommendedName>
        <fullName evidence="3">CopG family transcriptional regulator</fullName>
    </recommendedName>
</protein>
<comment type="caution">
    <text evidence="1">The sequence shown here is derived from an EMBL/GenBank/DDBJ whole genome shotgun (WGS) entry which is preliminary data.</text>
</comment>